<dbReference type="GO" id="GO:0009113">
    <property type="term" value="P:purine nucleobase biosynthetic process"/>
    <property type="evidence" value="ECO:0007669"/>
    <property type="project" value="InterPro"/>
</dbReference>
<organism evidence="12">
    <name type="scientific">Muribaculaceae bacterium Z82</name>
    <dbReference type="NCBI Taxonomy" id="2304548"/>
    <lineage>
        <taxon>Bacteria</taxon>
        <taxon>Pseudomonadati</taxon>
        <taxon>Bacteroidota</taxon>
        <taxon>Bacteroidia</taxon>
        <taxon>Bacteroidales</taxon>
        <taxon>Muribaculaceae</taxon>
    </lineage>
</organism>
<dbReference type="CDD" id="cd06223">
    <property type="entry name" value="PRTases_typeI"/>
    <property type="match status" value="1"/>
</dbReference>
<dbReference type="InterPro" id="IPR000836">
    <property type="entry name" value="PRTase_dom"/>
</dbReference>
<comment type="cofactor">
    <cofactor evidence="9">
        <name>Mg(2+)</name>
        <dbReference type="ChEBI" id="CHEBI:18420"/>
    </cofactor>
    <text evidence="9">Binds 1 Mg(2+) ion per subunit.</text>
</comment>
<dbReference type="InterPro" id="IPR017932">
    <property type="entry name" value="GATase_2_dom"/>
</dbReference>
<evidence type="ECO:0000256" key="3">
    <source>
        <dbReference type="ARBA" id="ARBA00011941"/>
    </source>
</evidence>
<accession>A0A7C9JRS7</accession>
<dbReference type="AlphaFoldDB" id="A0A7C9JRS7"/>
<dbReference type="InterPro" id="IPR005854">
    <property type="entry name" value="PurF"/>
</dbReference>
<dbReference type="GO" id="GO:0004044">
    <property type="term" value="F:amidophosphoribosyltransferase activity"/>
    <property type="evidence" value="ECO:0007669"/>
    <property type="project" value="UniProtKB-EC"/>
</dbReference>
<comment type="caution">
    <text evidence="12">The sequence shown here is derived from an EMBL/GenBank/DDBJ whole genome shotgun (WGS) entry which is preliminary data.</text>
</comment>
<protein>
    <recommendedName>
        <fullName evidence="3 8">Amidophosphoribosyltransferase</fullName>
        <shortName evidence="8">ATase</shortName>
        <ecNumber evidence="3 8">2.4.2.14</ecNumber>
    </recommendedName>
    <alternativeName>
        <fullName evidence="8">Glutamine phosphoribosylpyrophosphate amidotransferase</fullName>
    </alternativeName>
</protein>
<evidence type="ECO:0000259" key="11">
    <source>
        <dbReference type="PROSITE" id="PS51278"/>
    </source>
</evidence>
<evidence type="ECO:0000256" key="5">
    <source>
        <dbReference type="ARBA" id="ARBA00022679"/>
    </source>
</evidence>
<keyword evidence="9" id="KW-0460">Magnesium</keyword>
<evidence type="ECO:0000256" key="2">
    <source>
        <dbReference type="ARBA" id="ARBA00010138"/>
    </source>
</evidence>
<dbReference type="Gene3D" id="3.60.20.10">
    <property type="entry name" value="Glutamine Phosphoribosylpyrophosphate, subunit 1, domain 1"/>
    <property type="match status" value="1"/>
</dbReference>
<feature type="binding site" evidence="9">
    <location>
        <position position="352"/>
    </location>
    <ligand>
        <name>Mg(2+)</name>
        <dbReference type="ChEBI" id="CHEBI:18420"/>
    </ligand>
</feature>
<dbReference type="Pfam" id="PF13537">
    <property type="entry name" value="GATase_7"/>
    <property type="match status" value="1"/>
</dbReference>
<sequence>MGGFFGAASKRDVVLDVFFGVDYHSHLGTRRAGLIFVDERDGFQREIHSIENTPFRTRFEDDLPGFHGTSGIGCISDTDPQPLLIRSHLGTFALTTVGAINNAEALVEEFFESGEKQFMAMSSGAVNSTELVAALINQKQDLVEGIRYAQERIDGSLTLLIMLRDGSIIAARDAMGRLPVLVGRDEDGRCISFESFAYHKLGYADDYELGPGEVVRVTAEGVEQLAAPGERMRICSFLWVYYGYPNSNYEGVNVEVMRYRNGAVMARDELAREGCLPDVDYVAGVPDSGVPHAIGYSTESGKTFARPFIKYTPTWPRSFMPSNQDVRDRVAKMKQIPVPELIEGKKLLFVDDSIVRGTQLGKTVDQLYDAGAAEVHMRSACPPIMYGCKYLSFSRNTSDMDLIARRTVQKLEGDEGQQHLDEYADAGTERGRCMLQSICEELGFDSLGFQSLSGMIEAIGIDPECLCTYCWDGRE</sequence>
<evidence type="ECO:0000256" key="8">
    <source>
        <dbReference type="PIRNR" id="PIRNR000485"/>
    </source>
</evidence>
<dbReference type="EC" id="2.4.2.14" evidence="3 8"/>
<feature type="binding site" evidence="10">
    <location>
        <position position="388"/>
    </location>
    <ligand>
        <name>[4Fe-4S] cluster</name>
        <dbReference type="ChEBI" id="CHEBI:49883"/>
    </ligand>
</feature>
<feature type="binding site" evidence="9">
    <location>
        <position position="351"/>
    </location>
    <ligand>
        <name>Mg(2+)</name>
        <dbReference type="ChEBI" id="CHEBI:18420"/>
    </ligand>
</feature>
<evidence type="ECO:0000256" key="7">
    <source>
        <dbReference type="ARBA" id="ARBA00022962"/>
    </source>
</evidence>
<dbReference type="InterPro" id="IPR029055">
    <property type="entry name" value="Ntn_hydrolases_N"/>
</dbReference>
<keyword evidence="5 8" id="KW-0808">Transferase</keyword>
<dbReference type="InterPro" id="IPR029057">
    <property type="entry name" value="PRTase-like"/>
</dbReference>
<dbReference type="Gene3D" id="3.40.50.2020">
    <property type="match status" value="1"/>
</dbReference>
<feature type="binding site" evidence="10">
    <location>
        <position position="467"/>
    </location>
    <ligand>
        <name>[4Fe-4S] cluster</name>
        <dbReference type="ChEBI" id="CHEBI:49883"/>
    </ligand>
</feature>
<feature type="binding site" evidence="9">
    <location>
        <position position="288"/>
    </location>
    <ligand>
        <name>Mg(2+)</name>
        <dbReference type="ChEBI" id="CHEBI:18420"/>
    </ligand>
</feature>
<feature type="binding site" evidence="10">
    <location>
        <position position="235"/>
    </location>
    <ligand>
        <name>[4Fe-4S] cluster</name>
        <dbReference type="ChEBI" id="CHEBI:49883"/>
    </ligand>
</feature>
<dbReference type="SUPFAM" id="SSF56235">
    <property type="entry name" value="N-terminal nucleophile aminohydrolases (Ntn hydrolases)"/>
    <property type="match status" value="1"/>
</dbReference>
<name>A0A7C9JRS7_9BACT</name>
<keyword evidence="10" id="KW-0411">Iron-sulfur</keyword>
<comment type="catalytic activity">
    <reaction evidence="8">
        <text>5-phospho-beta-D-ribosylamine + L-glutamate + diphosphate = 5-phospho-alpha-D-ribose 1-diphosphate + L-glutamine + H2O</text>
        <dbReference type="Rhea" id="RHEA:14905"/>
        <dbReference type="ChEBI" id="CHEBI:15377"/>
        <dbReference type="ChEBI" id="CHEBI:29985"/>
        <dbReference type="ChEBI" id="CHEBI:33019"/>
        <dbReference type="ChEBI" id="CHEBI:58017"/>
        <dbReference type="ChEBI" id="CHEBI:58359"/>
        <dbReference type="ChEBI" id="CHEBI:58681"/>
        <dbReference type="EC" id="2.4.2.14"/>
    </reaction>
</comment>
<dbReference type="GO" id="GO:0046872">
    <property type="term" value="F:metal ion binding"/>
    <property type="evidence" value="ECO:0007669"/>
    <property type="project" value="UniProtKB-KW"/>
</dbReference>
<evidence type="ECO:0000256" key="4">
    <source>
        <dbReference type="ARBA" id="ARBA00022676"/>
    </source>
</evidence>
<keyword evidence="9" id="KW-0479">Metal-binding</keyword>
<reference evidence="12" key="1">
    <citation type="submission" date="2018-08" db="EMBL/GenBank/DDBJ databases">
        <title>Murine metabolic-syndrome-specific gut microbial biobank.</title>
        <authorList>
            <person name="Liu C."/>
        </authorList>
    </citation>
    <scope>NUCLEOTIDE SEQUENCE [LARGE SCALE GENOMIC DNA]</scope>
    <source>
        <strain evidence="12">Z82</strain>
    </source>
</reference>
<comment type="cofactor">
    <cofactor evidence="10">
        <name>[4Fe-4S] cluster</name>
        <dbReference type="ChEBI" id="CHEBI:49883"/>
    </cofactor>
    <text evidence="10">Binds 1 [4Fe-4S] cluster per subunit.</text>
</comment>
<dbReference type="PIRSF" id="PIRSF000485">
    <property type="entry name" value="Amd_phspho_trans"/>
    <property type="match status" value="1"/>
</dbReference>
<comment type="similarity">
    <text evidence="2 8">In the C-terminal section; belongs to the purine/pyrimidine phosphoribosyltransferase family.</text>
</comment>
<keyword evidence="10" id="KW-0408">Iron</keyword>
<evidence type="ECO:0000256" key="1">
    <source>
        <dbReference type="ARBA" id="ARBA00005209"/>
    </source>
</evidence>
<dbReference type="GO" id="GO:0006189">
    <property type="term" value="P:'de novo' IMP biosynthetic process"/>
    <property type="evidence" value="ECO:0007669"/>
    <property type="project" value="UniProtKB-UniPathway"/>
</dbReference>
<evidence type="ECO:0000256" key="6">
    <source>
        <dbReference type="ARBA" id="ARBA00022755"/>
    </source>
</evidence>
<proteinExistence type="inferred from homology"/>
<feature type="domain" description="Glutamine amidotransferase type-2" evidence="11">
    <location>
        <begin position="1"/>
        <end position="220"/>
    </location>
</feature>
<keyword evidence="7" id="KW-0315">Glutamine amidotransferase</keyword>
<dbReference type="EMBL" id="QWKH01000125">
    <property type="protein sequence ID" value="NBI35455.1"/>
    <property type="molecule type" value="Genomic_DNA"/>
</dbReference>
<gene>
    <name evidence="12" type="ORF">D1639_10550</name>
</gene>
<evidence type="ECO:0000313" key="12">
    <source>
        <dbReference type="EMBL" id="NBI35455.1"/>
    </source>
</evidence>
<dbReference type="PROSITE" id="PS51278">
    <property type="entry name" value="GATASE_TYPE_2"/>
    <property type="match status" value="1"/>
</dbReference>
<dbReference type="PANTHER" id="PTHR11907">
    <property type="entry name" value="AMIDOPHOSPHORIBOSYLTRANSFERASE"/>
    <property type="match status" value="1"/>
</dbReference>
<evidence type="ECO:0000256" key="10">
    <source>
        <dbReference type="PIRSR" id="PIRSR000485-3"/>
    </source>
</evidence>
<dbReference type="UniPathway" id="UPA00074">
    <property type="reaction ID" value="UER00124"/>
</dbReference>
<dbReference type="GO" id="GO:0051536">
    <property type="term" value="F:iron-sulfur cluster binding"/>
    <property type="evidence" value="ECO:0007669"/>
    <property type="project" value="UniProtKB-KW"/>
</dbReference>
<comment type="pathway">
    <text evidence="1 8">Purine metabolism; IMP biosynthesis via de novo pathway; N(1)-(5-phospho-D-ribosyl)glycinamide from 5-phospho-alpha-D-ribose 1-diphosphate: step 1/2.</text>
</comment>
<evidence type="ECO:0000256" key="9">
    <source>
        <dbReference type="PIRSR" id="PIRSR000485-2"/>
    </source>
</evidence>
<dbReference type="SUPFAM" id="SSF53271">
    <property type="entry name" value="PRTase-like"/>
    <property type="match status" value="1"/>
</dbReference>
<keyword evidence="6 8" id="KW-0658">Purine biosynthesis</keyword>
<feature type="binding site" evidence="10">
    <location>
        <position position="470"/>
    </location>
    <ligand>
        <name>[4Fe-4S] cluster</name>
        <dbReference type="ChEBI" id="CHEBI:49883"/>
    </ligand>
</feature>
<keyword evidence="4 8" id="KW-0328">Glycosyltransferase</keyword>